<dbReference type="OrthoDB" id="262535at2759"/>
<accession>A0A183S7M3</accession>
<keyword evidence="7" id="KW-1185">Reference proteome</keyword>
<feature type="transmembrane region" description="Helical" evidence="5">
    <location>
        <begin position="88"/>
        <end position="110"/>
    </location>
</feature>
<evidence type="ECO:0000256" key="2">
    <source>
        <dbReference type="ARBA" id="ARBA00022692"/>
    </source>
</evidence>
<dbReference type="GO" id="GO:0016020">
    <property type="term" value="C:membrane"/>
    <property type="evidence" value="ECO:0007669"/>
    <property type="project" value="UniProtKB-SubCell"/>
</dbReference>
<gene>
    <name evidence="6" type="ORF">SSLN_LOCUS221</name>
</gene>
<keyword evidence="4 5" id="KW-0472">Membrane</keyword>
<proteinExistence type="predicted"/>
<name>A0A183S7M3_SCHSO</name>
<evidence type="ECO:0000313" key="6">
    <source>
        <dbReference type="EMBL" id="VDL85264.1"/>
    </source>
</evidence>
<dbReference type="InterPro" id="IPR019184">
    <property type="entry name" value="Uncharacterised_TM-17"/>
</dbReference>
<evidence type="ECO:0000256" key="5">
    <source>
        <dbReference type="SAM" id="Phobius"/>
    </source>
</evidence>
<dbReference type="Pfam" id="PF09799">
    <property type="entry name" value="Transmemb_17"/>
    <property type="match status" value="1"/>
</dbReference>
<dbReference type="EMBL" id="UYSU01000127">
    <property type="protein sequence ID" value="VDL85264.1"/>
    <property type="molecule type" value="Genomic_DNA"/>
</dbReference>
<evidence type="ECO:0000256" key="4">
    <source>
        <dbReference type="ARBA" id="ARBA00023136"/>
    </source>
</evidence>
<evidence type="ECO:0000313" key="7">
    <source>
        <dbReference type="Proteomes" id="UP000275846"/>
    </source>
</evidence>
<dbReference type="GO" id="GO:1905515">
    <property type="term" value="P:non-motile cilium assembly"/>
    <property type="evidence" value="ECO:0007669"/>
    <property type="project" value="TreeGrafter"/>
</dbReference>
<reference evidence="6 7" key="2">
    <citation type="submission" date="2018-11" db="EMBL/GenBank/DDBJ databases">
        <authorList>
            <consortium name="Pathogen Informatics"/>
        </authorList>
    </citation>
    <scope>NUCLEOTIDE SEQUENCE [LARGE SCALE GENOMIC DNA]</scope>
    <source>
        <strain evidence="6 7">NST_G2</strain>
    </source>
</reference>
<evidence type="ECO:0000256" key="3">
    <source>
        <dbReference type="ARBA" id="ARBA00022989"/>
    </source>
</evidence>
<comment type="subcellular location">
    <subcellularLocation>
        <location evidence="1">Membrane</location>
        <topology evidence="1">Multi-pass membrane protein</topology>
    </subcellularLocation>
</comment>
<evidence type="ECO:0000313" key="8">
    <source>
        <dbReference type="WBParaSite" id="SSLN_0000023301-mRNA-1"/>
    </source>
</evidence>
<evidence type="ECO:0000256" key="1">
    <source>
        <dbReference type="ARBA" id="ARBA00004141"/>
    </source>
</evidence>
<dbReference type="PANTHER" id="PTHR13531">
    <property type="entry name" value="GEO07735P1-RELATED-RELATED"/>
    <property type="match status" value="1"/>
</dbReference>
<dbReference type="STRING" id="70667.A0A183S7M3"/>
<dbReference type="PANTHER" id="PTHR13531:SF0">
    <property type="entry name" value="GEO07735P1-RELATED"/>
    <property type="match status" value="1"/>
</dbReference>
<feature type="transmembrane region" description="Helical" evidence="5">
    <location>
        <begin position="60"/>
        <end position="81"/>
    </location>
</feature>
<dbReference type="WBParaSite" id="SSLN_0000023301-mRNA-1">
    <property type="protein sequence ID" value="SSLN_0000023301-mRNA-1"/>
    <property type="gene ID" value="SSLN_0000023301"/>
</dbReference>
<feature type="transmembrane region" description="Helical" evidence="5">
    <location>
        <begin position="20"/>
        <end position="40"/>
    </location>
</feature>
<dbReference type="GO" id="GO:0035869">
    <property type="term" value="C:ciliary transition zone"/>
    <property type="evidence" value="ECO:0007669"/>
    <property type="project" value="TreeGrafter"/>
</dbReference>
<dbReference type="Proteomes" id="UP000275846">
    <property type="component" value="Unassembled WGS sequence"/>
</dbReference>
<feature type="transmembrane region" description="Helical" evidence="5">
    <location>
        <begin position="116"/>
        <end position="141"/>
    </location>
</feature>
<sequence>MDPFTSKVVYPVLASAPYDLILRFNICYSVLLFFSEYLIFLFKGLHLPYDGVVLANEVVYLLFLSAAEAIRLRFAVAGNFLERPSSTLVAIALLLINVVGCVWIAIWQTYILYLEVIFVVGQLAFYLAEFICGFVAFGTFLRAQ</sequence>
<dbReference type="AlphaFoldDB" id="A0A183S7M3"/>
<keyword evidence="3 5" id="KW-1133">Transmembrane helix</keyword>
<organism evidence="8">
    <name type="scientific">Schistocephalus solidus</name>
    <name type="common">Tapeworm</name>
    <dbReference type="NCBI Taxonomy" id="70667"/>
    <lineage>
        <taxon>Eukaryota</taxon>
        <taxon>Metazoa</taxon>
        <taxon>Spiralia</taxon>
        <taxon>Lophotrochozoa</taxon>
        <taxon>Platyhelminthes</taxon>
        <taxon>Cestoda</taxon>
        <taxon>Eucestoda</taxon>
        <taxon>Diphyllobothriidea</taxon>
        <taxon>Diphyllobothriidae</taxon>
        <taxon>Schistocephalus</taxon>
    </lineage>
</organism>
<protein>
    <submittedName>
        <fullName evidence="8">Transmembrane protein 216</fullName>
    </submittedName>
</protein>
<reference evidence="8" key="1">
    <citation type="submission" date="2016-06" db="UniProtKB">
        <authorList>
            <consortium name="WormBaseParasite"/>
        </authorList>
    </citation>
    <scope>IDENTIFICATION</scope>
</reference>
<keyword evidence="2 5" id="KW-0812">Transmembrane</keyword>